<protein>
    <submittedName>
        <fullName evidence="1">Uncharacterized protein</fullName>
    </submittedName>
</protein>
<dbReference type="EMBL" id="LS992241">
    <property type="protein sequence ID" value="SYX83701.1"/>
    <property type="molecule type" value="Genomic_DNA"/>
</dbReference>
<accession>A0A383RAN5</accession>
<organism evidence="1 2">
    <name type="scientific">Paenibacillus alvei</name>
    <name type="common">Bacillus alvei</name>
    <dbReference type="NCBI Taxonomy" id="44250"/>
    <lineage>
        <taxon>Bacteria</taxon>
        <taxon>Bacillati</taxon>
        <taxon>Bacillota</taxon>
        <taxon>Bacilli</taxon>
        <taxon>Bacillales</taxon>
        <taxon>Paenibacillaceae</taxon>
        <taxon>Paenibacillus</taxon>
    </lineage>
</organism>
<sequence length="67" mass="7272">MGALVRRIARFLIDKWNGLSSWVKKAIEYIAGSAIVEAIMSGFDALVNYLSGFGQSVLEAIARILGL</sequence>
<dbReference type="Proteomes" id="UP000304148">
    <property type="component" value="Chromosome"/>
</dbReference>
<name>A0A383RAN5_PAEAL</name>
<gene>
    <name evidence="1" type="ORF">PBLR_12123</name>
</gene>
<dbReference type="RefSeq" id="WP_138185739.1">
    <property type="nucleotide sequence ID" value="NZ_LS992241.1"/>
</dbReference>
<evidence type="ECO:0000313" key="2">
    <source>
        <dbReference type="Proteomes" id="UP000304148"/>
    </source>
</evidence>
<proteinExistence type="predicted"/>
<evidence type="ECO:0000313" key="1">
    <source>
        <dbReference type="EMBL" id="SYX83701.1"/>
    </source>
</evidence>
<dbReference type="AlphaFoldDB" id="A0A383RAN5"/>
<reference evidence="2" key="1">
    <citation type="submission" date="2018-08" db="EMBL/GenBank/DDBJ databases">
        <authorList>
            <person name="Chevrot R."/>
        </authorList>
    </citation>
    <scope>NUCLEOTIDE SEQUENCE [LARGE SCALE GENOMIC DNA]</scope>
</reference>